<evidence type="ECO:0000313" key="1">
    <source>
        <dbReference type="EMBL" id="HIW72656.1"/>
    </source>
</evidence>
<dbReference type="AlphaFoldDB" id="A0A9D1U5D6"/>
<dbReference type="Pfam" id="PF16784">
    <property type="entry name" value="HNHc_6"/>
    <property type="match status" value="1"/>
</dbReference>
<organism evidence="1 2">
    <name type="scientific">Candidatus Levilactobacillus faecigallinarum</name>
    <dbReference type="NCBI Taxonomy" id="2838638"/>
    <lineage>
        <taxon>Bacteria</taxon>
        <taxon>Bacillati</taxon>
        <taxon>Bacillota</taxon>
        <taxon>Bacilli</taxon>
        <taxon>Lactobacillales</taxon>
        <taxon>Lactobacillaceae</taxon>
        <taxon>Levilactobacillus</taxon>
    </lineage>
</organism>
<evidence type="ECO:0008006" key="3">
    <source>
        <dbReference type="Google" id="ProtNLM"/>
    </source>
</evidence>
<dbReference type="Proteomes" id="UP000886822">
    <property type="component" value="Unassembled WGS sequence"/>
</dbReference>
<dbReference type="EMBL" id="DXGJ01000065">
    <property type="protein sequence ID" value="HIW72656.1"/>
    <property type="molecule type" value="Genomic_DNA"/>
</dbReference>
<reference evidence="1" key="2">
    <citation type="submission" date="2021-04" db="EMBL/GenBank/DDBJ databases">
        <authorList>
            <person name="Gilroy R."/>
        </authorList>
    </citation>
    <scope>NUCLEOTIDE SEQUENCE</scope>
    <source>
        <strain evidence="1">CHK173-259</strain>
    </source>
</reference>
<comment type="caution">
    <text evidence="1">The sequence shown here is derived from an EMBL/GenBank/DDBJ whole genome shotgun (WGS) entry which is preliminary data.</text>
</comment>
<dbReference type="InterPro" id="IPR041242">
    <property type="entry name" value="HNHc_6"/>
</dbReference>
<sequence length="233" mass="27082">MQLFGKIRRLFHHYLIIDLNDVDPPDRRLIEKNIGQLVEVRFDDGRHITADQRSKIYAMIGEVDRWCGNYIPELTKTQLKRMYALRKGLYEDFSLSDCSIETASRFIEFLLAFCFENNVPFASRTVDAIREQYGWDLQCLKFHRCMICGQPADIAHVHAVGIGRNRNHISHVGNSVMALCRAHHQEQHRIGINSFMRKNQLKGVRITPEIAEMLRLGNWRAERGADIISTEED</sequence>
<evidence type="ECO:0000313" key="2">
    <source>
        <dbReference type="Proteomes" id="UP000886822"/>
    </source>
</evidence>
<reference evidence="1" key="1">
    <citation type="journal article" date="2021" name="PeerJ">
        <title>Extensive microbial diversity within the chicken gut microbiome revealed by metagenomics and culture.</title>
        <authorList>
            <person name="Gilroy R."/>
            <person name="Ravi A."/>
            <person name="Getino M."/>
            <person name="Pursley I."/>
            <person name="Horton D.L."/>
            <person name="Alikhan N.F."/>
            <person name="Baker D."/>
            <person name="Gharbi K."/>
            <person name="Hall N."/>
            <person name="Watson M."/>
            <person name="Adriaenssens E.M."/>
            <person name="Foster-Nyarko E."/>
            <person name="Jarju S."/>
            <person name="Secka A."/>
            <person name="Antonio M."/>
            <person name="Oren A."/>
            <person name="Chaudhuri R.R."/>
            <person name="La Ragione R."/>
            <person name="Hildebrand F."/>
            <person name="Pallen M.J."/>
        </authorList>
    </citation>
    <scope>NUCLEOTIDE SEQUENCE</scope>
    <source>
        <strain evidence="1">CHK173-259</strain>
    </source>
</reference>
<accession>A0A9D1U5D6</accession>
<protein>
    <recommendedName>
        <fullName evidence="3">HNHc nuclease</fullName>
    </recommendedName>
</protein>
<name>A0A9D1U5D6_9LACO</name>
<proteinExistence type="predicted"/>
<gene>
    <name evidence="1" type="ORF">H9875_08540</name>
</gene>